<comment type="caution">
    <text evidence="16">The sequence shown here is derived from an EMBL/GenBank/DDBJ whole genome shotgun (WGS) entry which is preliminary data.</text>
</comment>
<evidence type="ECO:0000313" key="16">
    <source>
        <dbReference type="EMBL" id="MYE37914.1"/>
    </source>
</evidence>
<feature type="domain" description="BRCT" evidence="15">
    <location>
        <begin position="602"/>
        <end position="680"/>
    </location>
</feature>
<dbReference type="SUPFAM" id="SSF50249">
    <property type="entry name" value="Nucleic acid-binding proteins"/>
    <property type="match status" value="1"/>
</dbReference>
<comment type="function">
    <text evidence="1 14">DNA ligase that catalyzes the formation of phosphodiester linkages between 5'-phosphoryl and 3'-hydroxyl groups in double-stranded DNA using NAD as a coenzyme and as the energy source for the reaction. It is essential for DNA replication and repair of damaged DNA.</text>
</comment>
<evidence type="ECO:0000256" key="3">
    <source>
        <dbReference type="ARBA" id="ARBA00013308"/>
    </source>
</evidence>
<dbReference type="SUPFAM" id="SSF47781">
    <property type="entry name" value="RuvA domain 2-like"/>
    <property type="match status" value="1"/>
</dbReference>
<dbReference type="SMART" id="SM00532">
    <property type="entry name" value="LIGANc"/>
    <property type="match status" value="1"/>
</dbReference>
<dbReference type="Gene3D" id="1.10.287.610">
    <property type="entry name" value="Helix hairpin bin"/>
    <property type="match status" value="1"/>
</dbReference>
<evidence type="ECO:0000313" key="17">
    <source>
        <dbReference type="Proteomes" id="UP000449092"/>
    </source>
</evidence>
<evidence type="ECO:0000259" key="15">
    <source>
        <dbReference type="PROSITE" id="PS50172"/>
    </source>
</evidence>
<dbReference type="HAMAP" id="MF_01588">
    <property type="entry name" value="DNA_ligase_A"/>
    <property type="match status" value="1"/>
</dbReference>
<dbReference type="FunFam" id="2.40.50.140:FF:000012">
    <property type="entry name" value="DNA ligase"/>
    <property type="match status" value="1"/>
</dbReference>
<dbReference type="InterPro" id="IPR004150">
    <property type="entry name" value="NAD_DNA_ligase_OB"/>
</dbReference>
<comment type="similarity">
    <text evidence="13 14">Belongs to the NAD-dependent DNA ligase family. LigA subfamily.</text>
</comment>
<keyword evidence="9 14" id="KW-0460">Magnesium</keyword>
<feature type="active site" description="N6-AMP-lysine intermediate" evidence="14">
    <location>
        <position position="120"/>
    </location>
</feature>
<dbReference type="Gene3D" id="3.40.50.10190">
    <property type="entry name" value="BRCT domain"/>
    <property type="match status" value="1"/>
</dbReference>
<keyword evidence="5 14" id="KW-0235">DNA replication</keyword>
<keyword evidence="11 14" id="KW-0234">DNA repair</keyword>
<keyword evidence="4 14" id="KW-0436">Ligase</keyword>
<dbReference type="InterPro" id="IPR036420">
    <property type="entry name" value="BRCT_dom_sf"/>
</dbReference>
<dbReference type="GO" id="GO:0046872">
    <property type="term" value="F:metal ion binding"/>
    <property type="evidence" value="ECO:0007669"/>
    <property type="project" value="UniProtKB-KW"/>
</dbReference>
<feature type="binding site" evidence="14">
    <location>
        <position position="440"/>
    </location>
    <ligand>
        <name>Zn(2+)</name>
        <dbReference type="ChEBI" id="CHEBI:29105"/>
    </ligand>
</feature>
<feature type="binding site" evidence="14">
    <location>
        <position position="141"/>
    </location>
    <ligand>
        <name>NAD(+)</name>
        <dbReference type="ChEBI" id="CHEBI:57540"/>
    </ligand>
</feature>
<feature type="binding site" evidence="14">
    <location>
        <begin position="87"/>
        <end position="88"/>
    </location>
    <ligand>
        <name>NAD(+)</name>
        <dbReference type="ChEBI" id="CHEBI:57540"/>
    </ligand>
</feature>
<evidence type="ECO:0000256" key="2">
    <source>
        <dbReference type="ARBA" id="ARBA00012722"/>
    </source>
</evidence>
<dbReference type="Pfam" id="PF00533">
    <property type="entry name" value="BRCT"/>
    <property type="match status" value="1"/>
</dbReference>
<dbReference type="GO" id="GO:0003911">
    <property type="term" value="F:DNA ligase (NAD+) activity"/>
    <property type="evidence" value="ECO:0007669"/>
    <property type="project" value="UniProtKB-UniRule"/>
</dbReference>
<dbReference type="FunFam" id="1.10.150.20:FF:000006">
    <property type="entry name" value="DNA ligase"/>
    <property type="match status" value="1"/>
</dbReference>
<comment type="catalytic activity">
    <reaction evidence="12 14">
        <text>NAD(+) + (deoxyribonucleotide)n-3'-hydroxyl + 5'-phospho-(deoxyribonucleotide)m = (deoxyribonucleotide)n+m + AMP + beta-nicotinamide D-nucleotide.</text>
        <dbReference type="EC" id="6.5.1.2"/>
    </reaction>
</comment>
<name>A0A845DBA7_9BACT</name>
<keyword evidence="7 14" id="KW-0227">DNA damage</keyword>
<keyword evidence="6 14" id="KW-0479">Metal-binding</keyword>
<dbReference type="SMART" id="SM00292">
    <property type="entry name" value="BRCT"/>
    <property type="match status" value="1"/>
</dbReference>
<dbReference type="AlphaFoldDB" id="A0A845DBA7"/>
<evidence type="ECO:0000256" key="1">
    <source>
        <dbReference type="ARBA" id="ARBA00004067"/>
    </source>
</evidence>
<dbReference type="NCBIfam" id="NF005932">
    <property type="entry name" value="PRK07956.1"/>
    <property type="match status" value="1"/>
</dbReference>
<dbReference type="Pfam" id="PF12826">
    <property type="entry name" value="HHH_2"/>
    <property type="match status" value="1"/>
</dbReference>
<dbReference type="Gene3D" id="3.30.470.30">
    <property type="entry name" value="DNA ligase/mRNA capping enzyme"/>
    <property type="match status" value="1"/>
</dbReference>
<dbReference type="InterPro" id="IPR010994">
    <property type="entry name" value="RuvA_2-like"/>
</dbReference>
<dbReference type="GO" id="GO:0006281">
    <property type="term" value="P:DNA repair"/>
    <property type="evidence" value="ECO:0007669"/>
    <property type="project" value="UniProtKB-KW"/>
</dbReference>
<dbReference type="EMBL" id="VXOY01000002">
    <property type="protein sequence ID" value="MYE37914.1"/>
    <property type="molecule type" value="Genomic_DNA"/>
</dbReference>
<evidence type="ECO:0000256" key="7">
    <source>
        <dbReference type="ARBA" id="ARBA00022763"/>
    </source>
</evidence>
<feature type="binding site" evidence="14">
    <location>
        <begin position="38"/>
        <end position="42"/>
    </location>
    <ligand>
        <name>NAD(+)</name>
        <dbReference type="ChEBI" id="CHEBI:57540"/>
    </ligand>
</feature>
<keyword evidence="14" id="KW-0464">Manganese</keyword>
<dbReference type="Pfam" id="PF01653">
    <property type="entry name" value="DNA_ligase_aden"/>
    <property type="match status" value="1"/>
</dbReference>
<feature type="binding site" evidence="14">
    <location>
        <position position="328"/>
    </location>
    <ligand>
        <name>NAD(+)</name>
        <dbReference type="ChEBI" id="CHEBI:57540"/>
    </ligand>
</feature>
<dbReference type="InterPro" id="IPR004149">
    <property type="entry name" value="Znf_DNAligase_C4"/>
</dbReference>
<sequence>MKKTDSRKEAQKRLSVLKRLIDSYSYEYYVLDNPSVSDEVFDSLKNELRDLEERFPALVAPDSFTQRVGGEPLAMFEKVQHSYPMLSIEDLFTESECRDWEEFLKKQCDNKEIVYFCEGKIDGLAIALRYRKGVLRQAITRGNGVYGEEVLSNIKTIPSVPLRVQIYDATLHDRLTPFVSSVPFEVRGEVYITTKDFEEYNNKRKKKGENVYANPRNLAAGSIRQLDPKVAQERPLSFRAYDILEEQGIFASHSDKHQALRAMGFPVDLRGCECADIDAVVGFWKQIEKDRSTMIVPMDGVVVRVNDSALFRELGVVGRSPRGIRALKFAPKTATTMLKDIVIQVGRTGVATPVAVLEPVELGGVVVSRASLHNKEEIERLGVMIGDTVIVARAGDVIPVIEGVLPEMRTGTEKRFTMPRVCPSCNTPFTQDDEEVALRCTNDSCTSRVKEALSYFVSRNNFNIEGLGTQLIHQLVDTGLVTDVADIFRLTKEDIMQLDFYAEKSASNIIQAIQGAKTIPLAKLIAALNIRHVGEETAIDLAQKFGTLRAIQAASPADLNAVRGVGETVSRSVHEWFANQKNQDLLRRLVEAGVVVVSPQKSTNKALSNTSFVFTGTLSLLDRNEAQAKVRERGGTVATSVSSQTSFVVVGTNPGSKKDTAERLGVSLLSEDEFMKLLQE</sequence>
<dbReference type="SUPFAM" id="SSF56091">
    <property type="entry name" value="DNA ligase/mRNA capping enzyme, catalytic domain"/>
    <property type="match status" value="1"/>
</dbReference>
<dbReference type="InterPro" id="IPR001679">
    <property type="entry name" value="DNA_ligase"/>
</dbReference>
<dbReference type="InterPro" id="IPR012340">
    <property type="entry name" value="NA-bd_OB-fold"/>
</dbReference>
<dbReference type="Gene3D" id="1.10.150.20">
    <property type="entry name" value="5' to 3' exonuclease, C-terminal subdomain"/>
    <property type="match status" value="2"/>
</dbReference>
<dbReference type="Proteomes" id="UP000449092">
    <property type="component" value="Unassembled WGS sequence"/>
</dbReference>
<dbReference type="PIRSF" id="PIRSF001604">
    <property type="entry name" value="LigA"/>
    <property type="match status" value="1"/>
</dbReference>
<reference evidence="16 17" key="1">
    <citation type="submission" date="2019-09" db="EMBL/GenBank/DDBJ databases">
        <title>Characterisation of the sponge microbiome using genome-centric metagenomics.</title>
        <authorList>
            <person name="Engelberts J.P."/>
            <person name="Robbins S.J."/>
            <person name="De Goeij J.M."/>
            <person name="Aranda M."/>
            <person name="Bell S.C."/>
            <person name="Webster N.S."/>
        </authorList>
    </citation>
    <scope>NUCLEOTIDE SEQUENCE [LARGE SCALE GENOMIC DNA]</scope>
    <source>
        <strain evidence="16">SB0662_bin_43</strain>
    </source>
</reference>
<dbReference type="PANTHER" id="PTHR23389:SF9">
    <property type="entry name" value="DNA LIGASE"/>
    <property type="match status" value="1"/>
</dbReference>
<dbReference type="FunFam" id="1.10.150.20:FF:000007">
    <property type="entry name" value="DNA ligase"/>
    <property type="match status" value="1"/>
</dbReference>
<dbReference type="Gene3D" id="2.40.50.140">
    <property type="entry name" value="Nucleic acid-binding proteins"/>
    <property type="match status" value="1"/>
</dbReference>
<feature type="binding site" evidence="14">
    <location>
        <position position="422"/>
    </location>
    <ligand>
        <name>Zn(2+)</name>
        <dbReference type="ChEBI" id="CHEBI:29105"/>
    </ligand>
</feature>
<dbReference type="CDD" id="cd17748">
    <property type="entry name" value="BRCT_DNA_ligase_like"/>
    <property type="match status" value="1"/>
</dbReference>
<gene>
    <name evidence="14 16" type="primary">ligA</name>
    <name evidence="16" type="ORF">F4X82_00100</name>
</gene>
<dbReference type="InterPro" id="IPR013839">
    <property type="entry name" value="DNAligase_adenylation"/>
</dbReference>
<dbReference type="InterPro" id="IPR013840">
    <property type="entry name" value="DNAligase_N"/>
</dbReference>
<dbReference type="InterPro" id="IPR001357">
    <property type="entry name" value="BRCT_dom"/>
</dbReference>
<evidence type="ECO:0000256" key="4">
    <source>
        <dbReference type="ARBA" id="ARBA00022598"/>
    </source>
</evidence>
<dbReference type="Gene3D" id="6.20.10.30">
    <property type="match status" value="1"/>
</dbReference>
<feature type="binding site" evidence="14">
    <location>
        <position position="425"/>
    </location>
    <ligand>
        <name>Zn(2+)</name>
        <dbReference type="ChEBI" id="CHEBI:29105"/>
    </ligand>
</feature>
<feature type="binding site" evidence="14">
    <location>
        <position position="189"/>
    </location>
    <ligand>
        <name>NAD(+)</name>
        <dbReference type="ChEBI" id="CHEBI:57540"/>
    </ligand>
</feature>
<organism evidence="16 17">
    <name type="scientific">Candidatus Spechtbacteria bacterium SB0662_bin_43</name>
    <dbReference type="NCBI Taxonomy" id="2604897"/>
    <lineage>
        <taxon>Bacteria</taxon>
        <taxon>Candidatus Spechtiibacteriota</taxon>
    </lineage>
</organism>
<accession>A0A845DBA7</accession>
<evidence type="ECO:0000256" key="5">
    <source>
        <dbReference type="ARBA" id="ARBA00022705"/>
    </source>
</evidence>
<keyword evidence="8 14" id="KW-0862">Zinc</keyword>
<feature type="binding site" evidence="14">
    <location>
        <position position="445"/>
    </location>
    <ligand>
        <name>Zn(2+)</name>
        <dbReference type="ChEBI" id="CHEBI:29105"/>
    </ligand>
</feature>
<evidence type="ECO:0000256" key="9">
    <source>
        <dbReference type="ARBA" id="ARBA00022842"/>
    </source>
</evidence>
<keyword evidence="10 14" id="KW-0520">NAD</keyword>
<comment type="caution">
    <text evidence="14">Lacks conserved residue(s) required for the propagation of feature annotation.</text>
</comment>
<dbReference type="NCBIfam" id="TIGR00575">
    <property type="entry name" value="dnlj"/>
    <property type="match status" value="1"/>
</dbReference>
<protein>
    <recommendedName>
        <fullName evidence="3 14">DNA ligase</fullName>
        <ecNumber evidence="2 14">6.5.1.2</ecNumber>
    </recommendedName>
    <alternativeName>
        <fullName evidence="14">Polydeoxyribonucleotide synthase [NAD(+)]</fullName>
    </alternativeName>
</protein>
<dbReference type="Pfam" id="PF03119">
    <property type="entry name" value="DNA_ligase_ZBD"/>
    <property type="match status" value="1"/>
</dbReference>
<dbReference type="EC" id="6.5.1.2" evidence="2 14"/>
<feature type="binding site" evidence="14">
    <location>
        <position position="118"/>
    </location>
    <ligand>
        <name>NAD(+)</name>
        <dbReference type="ChEBI" id="CHEBI:57540"/>
    </ligand>
</feature>
<evidence type="ECO:0000256" key="12">
    <source>
        <dbReference type="ARBA" id="ARBA00034005"/>
    </source>
</evidence>
<evidence type="ECO:0000256" key="14">
    <source>
        <dbReference type="HAMAP-Rule" id="MF_01588"/>
    </source>
</evidence>
<dbReference type="InterPro" id="IPR041663">
    <property type="entry name" value="DisA/LigA_HHH"/>
</dbReference>
<dbReference type="GO" id="GO:0005829">
    <property type="term" value="C:cytosol"/>
    <property type="evidence" value="ECO:0007669"/>
    <property type="project" value="TreeGrafter"/>
</dbReference>
<dbReference type="InterPro" id="IPR018239">
    <property type="entry name" value="DNA_ligase_AS"/>
</dbReference>
<dbReference type="PROSITE" id="PS50172">
    <property type="entry name" value="BRCT"/>
    <property type="match status" value="1"/>
</dbReference>
<evidence type="ECO:0000256" key="6">
    <source>
        <dbReference type="ARBA" id="ARBA00022723"/>
    </source>
</evidence>
<dbReference type="PROSITE" id="PS01055">
    <property type="entry name" value="DNA_LIGASE_N1"/>
    <property type="match status" value="1"/>
</dbReference>
<dbReference type="SUPFAM" id="SSF52113">
    <property type="entry name" value="BRCT domain"/>
    <property type="match status" value="1"/>
</dbReference>
<evidence type="ECO:0000256" key="11">
    <source>
        <dbReference type="ARBA" id="ARBA00023204"/>
    </source>
</evidence>
<evidence type="ECO:0000256" key="8">
    <source>
        <dbReference type="ARBA" id="ARBA00022833"/>
    </source>
</evidence>
<comment type="cofactor">
    <cofactor evidence="14">
        <name>Mg(2+)</name>
        <dbReference type="ChEBI" id="CHEBI:18420"/>
    </cofactor>
    <cofactor evidence="14">
        <name>Mn(2+)</name>
        <dbReference type="ChEBI" id="CHEBI:29035"/>
    </cofactor>
</comment>
<dbReference type="Pfam" id="PF03120">
    <property type="entry name" value="OB_DNA_ligase"/>
    <property type="match status" value="1"/>
</dbReference>
<evidence type="ECO:0000256" key="10">
    <source>
        <dbReference type="ARBA" id="ARBA00023027"/>
    </source>
</evidence>
<proteinExistence type="inferred from homology"/>
<dbReference type="GO" id="GO:0006260">
    <property type="term" value="P:DNA replication"/>
    <property type="evidence" value="ECO:0007669"/>
    <property type="project" value="UniProtKB-KW"/>
</dbReference>
<dbReference type="CDD" id="cd00114">
    <property type="entry name" value="LIGANc"/>
    <property type="match status" value="1"/>
</dbReference>
<evidence type="ECO:0000256" key="13">
    <source>
        <dbReference type="ARBA" id="ARBA00060881"/>
    </source>
</evidence>
<dbReference type="PANTHER" id="PTHR23389">
    <property type="entry name" value="CHROMOSOME TRANSMISSION FIDELITY FACTOR 18"/>
    <property type="match status" value="1"/>
</dbReference>